<dbReference type="Proteomes" id="UP000199206">
    <property type="component" value="Unassembled WGS sequence"/>
</dbReference>
<dbReference type="InterPro" id="IPR001647">
    <property type="entry name" value="HTH_TetR"/>
</dbReference>
<evidence type="ECO:0000256" key="1">
    <source>
        <dbReference type="ARBA" id="ARBA00023125"/>
    </source>
</evidence>
<protein>
    <submittedName>
        <fullName evidence="4">Transcriptional regulator, TetR family</fullName>
    </submittedName>
</protein>
<evidence type="ECO:0000313" key="5">
    <source>
        <dbReference type="Proteomes" id="UP000199206"/>
    </source>
</evidence>
<dbReference type="SUPFAM" id="SSF48498">
    <property type="entry name" value="Tetracyclin repressor-like, C-terminal domain"/>
    <property type="match status" value="1"/>
</dbReference>
<evidence type="ECO:0000313" key="4">
    <source>
        <dbReference type="EMBL" id="SEM95228.1"/>
    </source>
</evidence>
<evidence type="ECO:0000259" key="3">
    <source>
        <dbReference type="PROSITE" id="PS50977"/>
    </source>
</evidence>
<dbReference type="GO" id="GO:0000976">
    <property type="term" value="F:transcription cis-regulatory region binding"/>
    <property type="evidence" value="ECO:0007669"/>
    <property type="project" value="TreeGrafter"/>
</dbReference>
<keyword evidence="5" id="KW-1185">Reference proteome</keyword>
<dbReference type="InterPro" id="IPR041678">
    <property type="entry name" value="TetR_C_16"/>
</dbReference>
<evidence type="ECO:0000256" key="2">
    <source>
        <dbReference type="PROSITE-ProRule" id="PRU00335"/>
    </source>
</evidence>
<dbReference type="Gene3D" id="1.10.357.10">
    <property type="entry name" value="Tetracycline Repressor, domain 2"/>
    <property type="match status" value="1"/>
</dbReference>
<dbReference type="Gene3D" id="1.10.10.60">
    <property type="entry name" value="Homeodomain-like"/>
    <property type="match status" value="1"/>
</dbReference>
<dbReference type="RefSeq" id="WP_093665206.1">
    <property type="nucleotide sequence ID" value="NZ_FOCF01000003.1"/>
</dbReference>
<reference evidence="5" key="1">
    <citation type="submission" date="2016-10" db="EMBL/GenBank/DDBJ databases">
        <authorList>
            <person name="Varghese N."/>
            <person name="Submissions S."/>
        </authorList>
    </citation>
    <scope>NUCLEOTIDE SEQUENCE [LARGE SCALE GENOMIC DNA]</scope>
    <source>
        <strain evidence="5">S6-262</strain>
    </source>
</reference>
<sequence>MTDVPTATPPRSQPTRDRILEAARLVFAREGYERATVRLVAAEAAVHPSMITRYYGTKEHLFALAARIDLGLPDVTTLERDSISPALARHFVDLWEGPGTGGRLQALLRASVSHEAARLALVAMFDEQVLATVRRIAGVSRPERSAALIASQLLGIAFSRYVARIPAVEALSADDLVAALGPTIRQYIECRDI</sequence>
<dbReference type="Pfam" id="PF17920">
    <property type="entry name" value="TetR_C_16"/>
    <property type="match status" value="1"/>
</dbReference>
<dbReference type="GO" id="GO:0003700">
    <property type="term" value="F:DNA-binding transcription factor activity"/>
    <property type="evidence" value="ECO:0007669"/>
    <property type="project" value="TreeGrafter"/>
</dbReference>
<dbReference type="STRING" id="1166340.SAMN05192583_1640"/>
<proteinExistence type="predicted"/>
<dbReference type="InterPro" id="IPR009057">
    <property type="entry name" value="Homeodomain-like_sf"/>
</dbReference>
<dbReference type="InterPro" id="IPR036271">
    <property type="entry name" value="Tet_transcr_reg_TetR-rel_C_sf"/>
</dbReference>
<organism evidence="4 5">
    <name type="scientific">Sphingomonas gellani</name>
    <dbReference type="NCBI Taxonomy" id="1166340"/>
    <lineage>
        <taxon>Bacteria</taxon>
        <taxon>Pseudomonadati</taxon>
        <taxon>Pseudomonadota</taxon>
        <taxon>Alphaproteobacteria</taxon>
        <taxon>Sphingomonadales</taxon>
        <taxon>Sphingomonadaceae</taxon>
        <taxon>Sphingomonas</taxon>
    </lineage>
</organism>
<dbReference type="PROSITE" id="PS50977">
    <property type="entry name" value="HTH_TETR_2"/>
    <property type="match status" value="1"/>
</dbReference>
<name>A0A1H8CLR8_9SPHN</name>
<dbReference type="AlphaFoldDB" id="A0A1H8CLR8"/>
<dbReference type="SUPFAM" id="SSF46689">
    <property type="entry name" value="Homeodomain-like"/>
    <property type="match status" value="1"/>
</dbReference>
<gene>
    <name evidence="4" type="ORF">SAMN05192583_1640</name>
</gene>
<dbReference type="PANTHER" id="PTHR30055:SF235">
    <property type="entry name" value="TRANSCRIPTIONAL REGULATORY PROTEIN"/>
    <property type="match status" value="1"/>
</dbReference>
<dbReference type="PRINTS" id="PR00455">
    <property type="entry name" value="HTHTETR"/>
</dbReference>
<feature type="DNA-binding region" description="H-T-H motif" evidence="2">
    <location>
        <begin position="36"/>
        <end position="55"/>
    </location>
</feature>
<dbReference type="Pfam" id="PF00440">
    <property type="entry name" value="TetR_N"/>
    <property type="match status" value="1"/>
</dbReference>
<dbReference type="EMBL" id="FOCF01000003">
    <property type="protein sequence ID" value="SEM95228.1"/>
    <property type="molecule type" value="Genomic_DNA"/>
</dbReference>
<accession>A0A1H8CLR8</accession>
<keyword evidence="1 2" id="KW-0238">DNA-binding</keyword>
<feature type="domain" description="HTH tetR-type" evidence="3">
    <location>
        <begin position="13"/>
        <end position="73"/>
    </location>
</feature>
<dbReference type="OrthoDB" id="2356263at2"/>
<dbReference type="PANTHER" id="PTHR30055">
    <property type="entry name" value="HTH-TYPE TRANSCRIPTIONAL REGULATOR RUTR"/>
    <property type="match status" value="1"/>
</dbReference>
<dbReference type="InterPro" id="IPR050109">
    <property type="entry name" value="HTH-type_TetR-like_transc_reg"/>
</dbReference>